<dbReference type="PANTHER" id="PTHR30487:SF0">
    <property type="entry name" value="PREPILIN LEADER PEPTIDASE_N-METHYLTRANSFERASE-RELATED"/>
    <property type="match status" value="1"/>
</dbReference>
<evidence type="ECO:0000256" key="3">
    <source>
        <dbReference type="ARBA" id="ARBA00022475"/>
    </source>
</evidence>
<evidence type="ECO:0000256" key="2">
    <source>
        <dbReference type="ARBA" id="ARBA00005801"/>
    </source>
</evidence>
<keyword evidence="7 8" id="KW-0472">Membrane</keyword>
<keyword evidence="11" id="KW-0378">Hydrolase</keyword>
<evidence type="ECO:0000259" key="10">
    <source>
        <dbReference type="Pfam" id="PF06750"/>
    </source>
</evidence>
<dbReference type="AlphaFoldDB" id="A0A3B1CJ99"/>
<accession>A0A3B1CJ99</accession>
<name>A0A3B1CJ99_9ZZZZ</name>
<keyword evidence="6 8" id="KW-1133">Transmembrane helix</keyword>
<dbReference type="GO" id="GO:0004190">
    <property type="term" value="F:aspartic-type endopeptidase activity"/>
    <property type="evidence" value="ECO:0007669"/>
    <property type="project" value="UniProtKB-EC"/>
</dbReference>
<dbReference type="GO" id="GO:0008168">
    <property type="term" value="F:methyltransferase activity"/>
    <property type="evidence" value="ECO:0007669"/>
    <property type="project" value="UniProtKB-KW"/>
</dbReference>
<feature type="domain" description="Prepilin type IV endopeptidase peptidase" evidence="9">
    <location>
        <begin position="107"/>
        <end position="210"/>
    </location>
</feature>
<dbReference type="EC" id="3.4.23.43" evidence="11"/>
<evidence type="ECO:0000256" key="4">
    <source>
        <dbReference type="ARBA" id="ARBA00022519"/>
    </source>
</evidence>
<dbReference type="Gene3D" id="1.20.120.1220">
    <property type="match status" value="1"/>
</dbReference>
<feature type="domain" description="Prepilin peptidase A24 N-terminal" evidence="10">
    <location>
        <begin position="14"/>
        <end position="97"/>
    </location>
</feature>
<feature type="transmembrane region" description="Helical" evidence="8">
    <location>
        <begin position="229"/>
        <end position="249"/>
    </location>
</feature>
<feature type="transmembrane region" description="Helical" evidence="8">
    <location>
        <begin position="193"/>
        <end position="217"/>
    </location>
</feature>
<dbReference type="Pfam" id="PF06750">
    <property type="entry name" value="A24_N_bact"/>
    <property type="match status" value="1"/>
</dbReference>
<dbReference type="GO" id="GO:0005886">
    <property type="term" value="C:plasma membrane"/>
    <property type="evidence" value="ECO:0007669"/>
    <property type="project" value="UniProtKB-SubCell"/>
</dbReference>
<proteinExistence type="inferred from homology"/>
<dbReference type="InterPro" id="IPR050882">
    <property type="entry name" value="Prepilin_peptidase/N-MTase"/>
</dbReference>
<dbReference type="PRINTS" id="PR00864">
    <property type="entry name" value="PREPILNPTASE"/>
</dbReference>
<evidence type="ECO:0000259" key="9">
    <source>
        <dbReference type="Pfam" id="PF01478"/>
    </source>
</evidence>
<dbReference type="EMBL" id="UOGB01000069">
    <property type="protein sequence ID" value="VAX16847.1"/>
    <property type="molecule type" value="Genomic_DNA"/>
</dbReference>
<evidence type="ECO:0000313" key="11">
    <source>
        <dbReference type="EMBL" id="VAX16847.1"/>
    </source>
</evidence>
<dbReference type="PANTHER" id="PTHR30487">
    <property type="entry name" value="TYPE 4 PREPILIN-LIKE PROTEINS LEADER PEPTIDE-PROCESSING ENZYME"/>
    <property type="match status" value="1"/>
</dbReference>
<keyword evidence="5 8" id="KW-0812">Transmembrane</keyword>
<gene>
    <name evidence="11" type="ORF">MNBD_NITROSPINAE03-3</name>
</gene>
<evidence type="ECO:0000256" key="8">
    <source>
        <dbReference type="SAM" id="Phobius"/>
    </source>
</evidence>
<evidence type="ECO:0000256" key="6">
    <source>
        <dbReference type="ARBA" id="ARBA00022989"/>
    </source>
</evidence>
<keyword evidence="3" id="KW-1003">Cell membrane</keyword>
<sequence>MGEPGLLFDFYIFVLGLCVGSFLNVVIYRLPNNQSVVSPGSHCPDCGAPILVRDNIPLLSWLFLFGLCRDCGVVISFRYFFVELLTGLLTLAIVTRFGVSLPALFYLFLAWTLIAVTFIDLNFQIIPDELTVGAAMLGLAVSFLTPLGIKGALLGLGVGGGIFFALAIIYPGGMGGGDIKLMAAIGAFTGWKLALLTIFTSSLLGAVVGVMSMAFYGKSRKDRIPFGPFLSAGALISILWGERMIAAYLNMIL</sequence>
<evidence type="ECO:0000256" key="1">
    <source>
        <dbReference type="ARBA" id="ARBA00004429"/>
    </source>
</evidence>
<dbReference type="Pfam" id="PF01478">
    <property type="entry name" value="Peptidase_A24"/>
    <property type="match status" value="1"/>
</dbReference>
<dbReference type="InterPro" id="IPR014032">
    <property type="entry name" value="Peptidase_A24A_bac"/>
</dbReference>
<dbReference type="GO" id="GO:0006465">
    <property type="term" value="P:signal peptide processing"/>
    <property type="evidence" value="ECO:0007669"/>
    <property type="project" value="TreeGrafter"/>
</dbReference>
<feature type="transmembrane region" description="Helical" evidence="8">
    <location>
        <begin position="153"/>
        <end position="172"/>
    </location>
</feature>
<organism evidence="11">
    <name type="scientific">hydrothermal vent metagenome</name>
    <dbReference type="NCBI Taxonomy" id="652676"/>
    <lineage>
        <taxon>unclassified sequences</taxon>
        <taxon>metagenomes</taxon>
        <taxon>ecological metagenomes</taxon>
    </lineage>
</organism>
<feature type="transmembrane region" description="Helical" evidence="8">
    <location>
        <begin position="7"/>
        <end position="30"/>
    </location>
</feature>
<feature type="transmembrane region" description="Helical" evidence="8">
    <location>
        <begin position="103"/>
        <end position="123"/>
    </location>
</feature>
<keyword evidence="4" id="KW-0997">Cell inner membrane</keyword>
<protein>
    <submittedName>
        <fullName evidence="11">Leader peptidase (Prepilin peptidase) / N-methyltransferase</fullName>
        <ecNumber evidence="11">3.4.23.43</ecNumber>
    </submittedName>
</protein>
<feature type="transmembrane region" description="Helical" evidence="8">
    <location>
        <begin position="130"/>
        <end position="147"/>
    </location>
</feature>
<evidence type="ECO:0000256" key="7">
    <source>
        <dbReference type="ARBA" id="ARBA00023136"/>
    </source>
</evidence>
<keyword evidence="11" id="KW-0489">Methyltransferase</keyword>
<evidence type="ECO:0000256" key="5">
    <source>
        <dbReference type="ARBA" id="ARBA00022692"/>
    </source>
</evidence>
<dbReference type="InterPro" id="IPR010627">
    <property type="entry name" value="Prepilin_pept_A24_N"/>
</dbReference>
<reference evidence="11" key="1">
    <citation type="submission" date="2018-06" db="EMBL/GenBank/DDBJ databases">
        <authorList>
            <person name="Zhirakovskaya E."/>
        </authorList>
    </citation>
    <scope>NUCLEOTIDE SEQUENCE</scope>
</reference>
<comment type="subcellular location">
    <subcellularLocation>
        <location evidence="1">Cell inner membrane</location>
        <topology evidence="1">Multi-pass membrane protein</topology>
    </subcellularLocation>
</comment>
<dbReference type="GO" id="GO:0032259">
    <property type="term" value="P:methylation"/>
    <property type="evidence" value="ECO:0007669"/>
    <property type="project" value="UniProtKB-KW"/>
</dbReference>
<comment type="similarity">
    <text evidence="2">Belongs to the peptidase A24 family.</text>
</comment>
<keyword evidence="11" id="KW-0808">Transferase</keyword>
<dbReference type="InterPro" id="IPR000045">
    <property type="entry name" value="Prepilin_IV_endopep_pep"/>
</dbReference>